<dbReference type="InterPro" id="IPR058407">
    <property type="entry name" value="DUF8094"/>
</dbReference>
<feature type="domain" description="DUF8094" evidence="2">
    <location>
        <begin position="41"/>
        <end position="328"/>
    </location>
</feature>
<gene>
    <name evidence="3" type="ORF">HKK74_12960</name>
</gene>
<accession>A0ABR7LPJ3</accession>
<feature type="chain" id="PRO_5045170235" description="DUF8094 domain-containing protein" evidence="1">
    <location>
        <begin position="21"/>
        <end position="340"/>
    </location>
</feature>
<organism evidence="3 4">
    <name type="scientific">Actinomadura alba</name>
    <dbReference type="NCBI Taxonomy" id="406431"/>
    <lineage>
        <taxon>Bacteria</taxon>
        <taxon>Bacillati</taxon>
        <taxon>Actinomycetota</taxon>
        <taxon>Actinomycetes</taxon>
        <taxon>Streptosporangiales</taxon>
        <taxon>Thermomonosporaceae</taxon>
        <taxon>Actinomadura</taxon>
    </lineage>
</organism>
<name>A0ABR7LPJ3_9ACTN</name>
<evidence type="ECO:0000313" key="4">
    <source>
        <dbReference type="Proteomes" id="UP000805614"/>
    </source>
</evidence>
<dbReference type="Proteomes" id="UP000805614">
    <property type="component" value="Unassembled WGS sequence"/>
</dbReference>
<evidence type="ECO:0000256" key="1">
    <source>
        <dbReference type="SAM" id="SignalP"/>
    </source>
</evidence>
<dbReference type="RefSeq" id="WP_187243421.1">
    <property type="nucleotide sequence ID" value="NZ_BAAAOK010000009.1"/>
</dbReference>
<protein>
    <recommendedName>
        <fullName evidence="2">DUF8094 domain-containing protein</fullName>
    </recommendedName>
</protein>
<sequence length="340" mass="36968">MRNSTWRVAILLAALTPAAACGIIEDRRPTAARSTPPPPPPTPAVTQAEAKRALALYAARVNNANRRLSPKLAALAATGSTLQLQTSKYKIFKANRLTISPYKYGSALVAAPKFSEHPRWFFAALTDRGGSKPLRDIIVLTQDQPGAPWRAAYTPLTTSPATGPLAAGVDVADFPDVAPQDDASLVLPPARLSGALADVLNRGPRSVDYRSLTLAPWIKTKYRNLREDKTAFQSNGWTGTAAYSSTTMPTYAVRTTSGGALVWSAVELKETFRHTRRGNGITWEHSEWGDLLRPFTGVSTVQKSLNTLERVEVLAYVPPKGKGRIRFLANRWAPISIQGR</sequence>
<reference evidence="3 4" key="1">
    <citation type="submission" date="2020-06" db="EMBL/GenBank/DDBJ databases">
        <title>Actinomadura xiongansis sp. nov., isolated from soil of Baiyangdian.</title>
        <authorList>
            <person name="Zhang X."/>
        </authorList>
    </citation>
    <scope>NUCLEOTIDE SEQUENCE [LARGE SCALE GENOMIC DNA]</scope>
    <source>
        <strain evidence="3 4">HBUM206468</strain>
    </source>
</reference>
<evidence type="ECO:0000259" key="2">
    <source>
        <dbReference type="Pfam" id="PF26366"/>
    </source>
</evidence>
<dbReference type="Pfam" id="PF26366">
    <property type="entry name" value="DUF8094"/>
    <property type="match status" value="1"/>
</dbReference>
<keyword evidence="4" id="KW-1185">Reference proteome</keyword>
<evidence type="ECO:0000313" key="3">
    <source>
        <dbReference type="EMBL" id="MBC6466407.1"/>
    </source>
</evidence>
<proteinExistence type="predicted"/>
<feature type="signal peptide" evidence="1">
    <location>
        <begin position="1"/>
        <end position="20"/>
    </location>
</feature>
<keyword evidence="1" id="KW-0732">Signal</keyword>
<comment type="caution">
    <text evidence="3">The sequence shown here is derived from an EMBL/GenBank/DDBJ whole genome shotgun (WGS) entry which is preliminary data.</text>
</comment>
<dbReference type="EMBL" id="JABVEC010000008">
    <property type="protein sequence ID" value="MBC6466407.1"/>
    <property type="molecule type" value="Genomic_DNA"/>
</dbReference>